<keyword evidence="1" id="KW-0378">Hydrolase</keyword>
<reference evidence="1" key="1">
    <citation type="submission" date="2021-02" db="EMBL/GenBank/DDBJ databases">
        <authorList>
            <consortium name="DOE Joint Genome Institute"/>
            <person name="Ahrendt S."/>
            <person name="Looney B.P."/>
            <person name="Miyauchi S."/>
            <person name="Morin E."/>
            <person name="Drula E."/>
            <person name="Courty P.E."/>
            <person name="Chicoki N."/>
            <person name="Fauchery L."/>
            <person name="Kohler A."/>
            <person name="Kuo A."/>
            <person name="Labutti K."/>
            <person name="Pangilinan J."/>
            <person name="Lipzen A."/>
            <person name="Riley R."/>
            <person name="Andreopoulos W."/>
            <person name="He G."/>
            <person name="Johnson J."/>
            <person name="Barry K.W."/>
            <person name="Grigoriev I.V."/>
            <person name="Nagy L."/>
            <person name="Hibbett D."/>
            <person name="Henrissat B."/>
            <person name="Matheny P.B."/>
            <person name="Labbe J."/>
            <person name="Martin F."/>
        </authorList>
    </citation>
    <scope>NUCLEOTIDE SEQUENCE</scope>
    <source>
        <strain evidence="1">FP105234-sp</strain>
    </source>
</reference>
<organism evidence="1 2">
    <name type="scientific">Auriscalpium vulgare</name>
    <dbReference type="NCBI Taxonomy" id="40419"/>
    <lineage>
        <taxon>Eukaryota</taxon>
        <taxon>Fungi</taxon>
        <taxon>Dikarya</taxon>
        <taxon>Basidiomycota</taxon>
        <taxon>Agaricomycotina</taxon>
        <taxon>Agaricomycetes</taxon>
        <taxon>Russulales</taxon>
        <taxon>Auriscalpiaceae</taxon>
        <taxon>Auriscalpium</taxon>
    </lineage>
</organism>
<gene>
    <name evidence="1" type="ORF">FA95DRAFT_1495693</name>
</gene>
<proteinExistence type="predicted"/>
<dbReference type="Proteomes" id="UP000814033">
    <property type="component" value="Unassembled WGS sequence"/>
</dbReference>
<dbReference type="EMBL" id="MU275956">
    <property type="protein sequence ID" value="KAI0045264.1"/>
    <property type="molecule type" value="Genomic_DNA"/>
</dbReference>
<keyword evidence="2" id="KW-1185">Reference proteome</keyword>
<evidence type="ECO:0000313" key="2">
    <source>
        <dbReference type="Proteomes" id="UP000814033"/>
    </source>
</evidence>
<accession>A0ACB8RLZ7</accession>
<comment type="caution">
    <text evidence="1">The sequence shown here is derived from an EMBL/GenBank/DDBJ whole genome shotgun (WGS) entry which is preliminary data.</text>
</comment>
<reference evidence="1" key="2">
    <citation type="journal article" date="2022" name="New Phytol.">
        <title>Evolutionary transition to the ectomycorrhizal habit in the genomes of a hyperdiverse lineage of mushroom-forming fungi.</title>
        <authorList>
            <person name="Looney B."/>
            <person name="Miyauchi S."/>
            <person name="Morin E."/>
            <person name="Drula E."/>
            <person name="Courty P.E."/>
            <person name="Kohler A."/>
            <person name="Kuo A."/>
            <person name="LaButti K."/>
            <person name="Pangilinan J."/>
            <person name="Lipzen A."/>
            <person name="Riley R."/>
            <person name="Andreopoulos W."/>
            <person name="He G."/>
            <person name="Johnson J."/>
            <person name="Nolan M."/>
            <person name="Tritt A."/>
            <person name="Barry K.W."/>
            <person name="Grigoriev I.V."/>
            <person name="Nagy L.G."/>
            <person name="Hibbett D."/>
            <person name="Henrissat B."/>
            <person name="Matheny P.B."/>
            <person name="Labbe J."/>
            <person name="Martin F.M."/>
        </authorList>
    </citation>
    <scope>NUCLEOTIDE SEQUENCE</scope>
    <source>
        <strain evidence="1">FP105234-sp</strain>
    </source>
</reference>
<evidence type="ECO:0000313" key="1">
    <source>
        <dbReference type="EMBL" id="KAI0045264.1"/>
    </source>
</evidence>
<protein>
    <submittedName>
        <fullName evidence="1">P-loop containing nucleoside triphosphate hydrolase protein</fullName>
    </submittedName>
</protein>
<name>A0ACB8RLZ7_9AGAM</name>
<feature type="non-terminal residue" evidence="1">
    <location>
        <position position="1"/>
    </location>
</feature>
<sequence length="476" mass="53651">DEIRAAAQERLGRSPCLWQLEVGKELIERKNDIISTAATGDGKTLTFWLPLLFNESGVLLIVTALNLLADQNVQELARYQIPAIAINGNDKSAAIYKDIENLKYKVVIVNPEILMMDDGGFEALLKKSAFTTRLMGVDIDEGHCVSQWGGFRPEYREIGRLRHLLPQSIPFYVTSATLPPPIITDIRQTLNLRPSHTKIFLRSNDRTNVHIVVREMKYAQSGFQDLAFLVQNWTPEKSPPKFLVFFDSMREAELATLYLRSLLPPEHREKVKWFHSVMTPDYRNEETEALASDENWGFCTTDSFGMGLDMRDVRIVAQWKANKASTIKICQRAGRGARDLSLTATAIIFVEPSLFDKEDKAAKPPNASKRKETPASSLPDRSAKRRRSADGAAVAGEGPANIEGNRYRKNDKDAKPTQKKRGKGKGDNADIEPALSDLINAPTRGIKCRRKIWTIFFGNDQLRTLSSLHCHHHSRR</sequence>